<organism evidence="2 3">
    <name type="scientific">Stegodyphus mimosarum</name>
    <name type="common">African social velvet spider</name>
    <dbReference type="NCBI Taxonomy" id="407821"/>
    <lineage>
        <taxon>Eukaryota</taxon>
        <taxon>Metazoa</taxon>
        <taxon>Ecdysozoa</taxon>
        <taxon>Arthropoda</taxon>
        <taxon>Chelicerata</taxon>
        <taxon>Arachnida</taxon>
        <taxon>Araneae</taxon>
        <taxon>Araneomorphae</taxon>
        <taxon>Entelegynae</taxon>
        <taxon>Eresoidea</taxon>
        <taxon>Eresidae</taxon>
        <taxon>Stegodyphus</taxon>
    </lineage>
</organism>
<reference evidence="2 3" key="1">
    <citation type="submission" date="2013-11" db="EMBL/GenBank/DDBJ databases">
        <title>Genome sequencing of Stegodyphus mimosarum.</title>
        <authorList>
            <person name="Bechsgaard J."/>
        </authorList>
    </citation>
    <scope>NUCLEOTIDE SEQUENCE [LARGE SCALE GENOMIC DNA]</scope>
</reference>
<gene>
    <name evidence="2" type="ORF">X975_00723</name>
</gene>
<proteinExistence type="predicted"/>
<sequence length="89" mass="10261">MLTEALAILCEGEYYDPKENSSKPHRSQKRNYGSEPIEFDSYPQWLLLSLMSKGQLDSPLSSLLRPWMAKSQLEASQVYPEPSAFHKRK</sequence>
<feature type="region of interest" description="Disordered" evidence="1">
    <location>
        <begin position="15"/>
        <end position="36"/>
    </location>
</feature>
<protein>
    <submittedName>
        <fullName evidence="2">Uncharacterized protein</fullName>
    </submittedName>
</protein>
<feature type="non-terminal residue" evidence="2">
    <location>
        <position position="89"/>
    </location>
</feature>
<name>A0A087U843_STEMI</name>
<evidence type="ECO:0000313" key="2">
    <source>
        <dbReference type="EMBL" id="KFM73532.1"/>
    </source>
</evidence>
<dbReference type="Proteomes" id="UP000054359">
    <property type="component" value="Unassembled WGS sequence"/>
</dbReference>
<dbReference type="EMBL" id="KK118648">
    <property type="protein sequence ID" value="KFM73532.1"/>
    <property type="molecule type" value="Genomic_DNA"/>
</dbReference>
<keyword evidence="3" id="KW-1185">Reference proteome</keyword>
<evidence type="ECO:0000256" key="1">
    <source>
        <dbReference type="SAM" id="MobiDB-lite"/>
    </source>
</evidence>
<evidence type="ECO:0000313" key="3">
    <source>
        <dbReference type="Proteomes" id="UP000054359"/>
    </source>
</evidence>
<dbReference type="AlphaFoldDB" id="A0A087U843"/>
<dbReference type="OrthoDB" id="6505578at2759"/>
<accession>A0A087U843</accession>